<evidence type="ECO:0000313" key="1">
    <source>
        <dbReference type="EMBL" id="MEJ8306638.1"/>
    </source>
</evidence>
<comment type="caution">
    <text evidence="1">The sequence shown here is derived from an EMBL/GenBank/DDBJ whole genome shotgun (WGS) entry which is preliminary data.</text>
</comment>
<organism evidence="1 2">
    <name type="scientific">Saccharibacillus sacchari</name>
    <dbReference type="NCBI Taxonomy" id="456493"/>
    <lineage>
        <taxon>Bacteria</taxon>
        <taxon>Bacillati</taxon>
        <taxon>Bacillota</taxon>
        <taxon>Bacilli</taxon>
        <taxon>Bacillales</taxon>
        <taxon>Paenibacillaceae</taxon>
        <taxon>Saccharibacillus</taxon>
    </lineage>
</organism>
<dbReference type="EMBL" id="JBBKAR010000056">
    <property type="protein sequence ID" value="MEJ8306638.1"/>
    <property type="molecule type" value="Genomic_DNA"/>
</dbReference>
<reference evidence="1" key="1">
    <citation type="submission" date="2024-03" db="EMBL/GenBank/DDBJ databases">
        <title>Whole genome sequecning of epiphytes from Marcgravia umbellata leaves.</title>
        <authorList>
            <person name="Kumar G."/>
            <person name="Savka M.A."/>
        </authorList>
    </citation>
    <scope>NUCLEOTIDE SEQUENCE</scope>
    <source>
        <strain evidence="1">RIT_BL5</strain>
    </source>
</reference>
<accession>A0ACC6PIB3</accession>
<name>A0ACC6PIB3_9BACL</name>
<sequence length="296" mass="32500">MAEKRMLSKVISISEKVNLLPDIFDMLLFTWMIPHTDDFGRMAGSPAKIKALVVPMLDKGIADVARSLDVLADAGLILLYEAEGDRVIQIVNFEKHQSGLHKRTKPKFPAPPTEIPGNSGNRQEIPLEEKGREEKGTEEKGREGEGKRTPASPDSPPSDDERDKLNQLITQCDLQNMNLHALERIYAFIGIVETGVIEASVKKSSGKHVNYAIKTLEGWAAEGKTRTVDVMPAPNVGERQRKTGGAGRSDKPTLPIISNNAAEAPTDEEFEARIRAAEARRADKQTSARGKDDAPM</sequence>
<dbReference type="Proteomes" id="UP001380953">
    <property type="component" value="Unassembled WGS sequence"/>
</dbReference>
<proteinExistence type="predicted"/>
<evidence type="ECO:0000313" key="2">
    <source>
        <dbReference type="Proteomes" id="UP001380953"/>
    </source>
</evidence>
<gene>
    <name evidence="1" type="ORF">WKI47_22235</name>
</gene>
<keyword evidence="2" id="KW-1185">Reference proteome</keyword>
<protein>
    <submittedName>
        <fullName evidence="1">DNA replication protein DnaD</fullName>
    </submittedName>
</protein>